<protein>
    <recommendedName>
        <fullName evidence="1">Methyltransferase FkbM domain-containing protein</fullName>
    </recommendedName>
</protein>
<evidence type="ECO:0000259" key="1">
    <source>
        <dbReference type="Pfam" id="PF05050"/>
    </source>
</evidence>
<dbReference type="Pfam" id="PF05050">
    <property type="entry name" value="Methyltransf_21"/>
    <property type="match status" value="1"/>
</dbReference>
<dbReference type="EMBL" id="UZAH01027438">
    <property type="protein sequence ID" value="VDO91639.1"/>
    <property type="molecule type" value="Genomic_DNA"/>
</dbReference>
<dbReference type="PANTHER" id="PTHR32026">
    <property type="entry name" value="METHYLTRANSFERASE-LIKE PROTEIN 24"/>
    <property type="match status" value="1"/>
</dbReference>
<gene>
    <name evidence="2" type="ORF">HPBE_LOCUS12293</name>
</gene>
<dbReference type="PANTHER" id="PTHR32026:SF27">
    <property type="entry name" value="METHYLTRANSFERASE FKBM DOMAIN-CONTAINING PROTEIN-RELATED"/>
    <property type="match status" value="1"/>
</dbReference>
<accession>A0A3P7ZMS2</accession>
<dbReference type="OrthoDB" id="10006218at2759"/>
<dbReference type="SUPFAM" id="SSF53335">
    <property type="entry name" value="S-adenosyl-L-methionine-dependent methyltransferases"/>
    <property type="match status" value="1"/>
</dbReference>
<organism evidence="2">
    <name type="scientific">Heligmosomoides polygyrus</name>
    <name type="common">Parasitic roundworm</name>
    <dbReference type="NCBI Taxonomy" id="6339"/>
    <lineage>
        <taxon>Eukaryota</taxon>
        <taxon>Metazoa</taxon>
        <taxon>Ecdysozoa</taxon>
        <taxon>Nematoda</taxon>
        <taxon>Chromadorea</taxon>
        <taxon>Rhabditida</taxon>
        <taxon>Rhabditina</taxon>
        <taxon>Rhabditomorpha</taxon>
        <taxon>Strongyloidea</taxon>
        <taxon>Heligmosomidae</taxon>
        <taxon>Heligmosomoides</taxon>
    </lineage>
</organism>
<proteinExistence type="predicted"/>
<reference evidence="2" key="1">
    <citation type="submission" date="2018-11" db="EMBL/GenBank/DDBJ databases">
        <authorList>
            <consortium name="Pathogen Informatics"/>
        </authorList>
    </citation>
    <scope>NUCLEOTIDE SEQUENCE [LARGE SCALE GENOMIC DNA]</scope>
</reference>
<dbReference type="AlphaFoldDB" id="A0A3P7ZMS2"/>
<evidence type="ECO:0000313" key="2">
    <source>
        <dbReference type="EMBL" id="VDO91639.1"/>
    </source>
</evidence>
<feature type="domain" description="Methyltransferase FkbM" evidence="1">
    <location>
        <begin position="5"/>
        <end position="64"/>
    </location>
</feature>
<name>A0A3P7ZMS2_HELPZ</name>
<dbReference type="InterPro" id="IPR029063">
    <property type="entry name" value="SAM-dependent_MTases_sf"/>
</dbReference>
<dbReference type="InterPro" id="IPR006342">
    <property type="entry name" value="FkbM_mtfrase"/>
</dbReference>
<sequence>MEGDLVKSNNDQSVEFLKMDIEGSEHKTLIPFLREFRVCQIFLEIHGPATSHTKLLNEIALLNYALFWHEPNSFTTSCCEYSFIHLDCIKRYGVPLMNLIPEVLTLLLLKFFVRINIS</sequence>
<dbReference type="InterPro" id="IPR026913">
    <property type="entry name" value="METTL24"/>
</dbReference>